<comment type="caution">
    <text evidence="2">The sequence shown here is derived from an EMBL/GenBank/DDBJ whole genome shotgun (WGS) entry which is preliminary data.</text>
</comment>
<keyword evidence="3" id="KW-1185">Reference proteome</keyword>
<dbReference type="Proteomes" id="UP000621454">
    <property type="component" value="Unassembled WGS sequence"/>
</dbReference>
<accession>A0A916WTA8</accession>
<organism evidence="2 3">
    <name type="scientific">Gordonia jinhuaensis</name>
    <dbReference type="NCBI Taxonomy" id="1517702"/>
    <lineage>
        <taxon>Bacteria</taxon>
        <taxon>Bacillati</taxon>
        <taxon>Actinomycetota</taxon>
        <taxon>Actinomycetes</taxon>
        <taxon>Mycobacteriales</taxon>
        <taxon>Gordoniaceae</taxon>
        <taxon>Gordonia</taxon>
    </lineage>
</organism>
<evidence type="ECO:0000313" key="3">
    <source>
        <dbReference type="Proteomes" id="UP000621454"/>
    </source>
</evidence>
<name>A0A916WTA8_9ACTN</name>
<evidence type="ECO:0000313" key="2">
    <source>
        <dbReference type="EMBL" id="GGB27819.1"/>
    </source>
</evidence>
<dbReference type="Pfam" id="PF01636">
    <property type="entry name" value="APH"/>
    <property type="match status" value="1"/>
</dbReference>
<dbReference type="EMBL" id="BMGC01000007">
    <property type="protein sequence ID" value="GGB27819.1"/>
    <property type="molecule type" value="Genomic_DNA"/>
</dbReference>
<dbReference type="AlphaFoldDB" id="A0A916WTA8"/>
<reference evidence="2" key="2">
    <citation type="submission" date="2020-09" db="EMBL/GenBank/DDBJ databases">
        <authorList>
            <person name="Sun Q."/>
            <person name="Zhou Y."/>
        </authorList>
    </citation>
    <scope>NUCLEOTIDE SEQUENCE</scope>
    <source>
        <strain evidence="2">CGMCC 1.12827</strain>
    </source>
</reference>
<proteinExistence type="predicted"/>
<dbReference type="InterPro" id="IPR002575">
    <property type="entry name" value="Aminoglycoside_PTrfase"/>
</dbReference>
<protein>
    <recommendedName>
        <fullName evidence="1">Aminoglycoside phosphotransferase domain-containing protein</fullName>
    </recommendedName>
</protein>
<sequence>MTGHLAAHGLPVIAPLRDIAPGPHTVLDRHVTFWPYVAKLDERPEPTAVRDSLTAIHRALSTLSIDLTGRGPARDIIGALGRIPLSAPRQAAIRAELDSLLEVLASAPTQPLHGDPHTGNVYLTAMGLRWTDFEDIWCGPVEWDEACLMTGRTPLRPAPRHDRHPEVLSACLSLRRLQADMWSACTG</sequence>
<reference evidence="2" key="1">
    <citation type="journal article" date="2014" name="Int. J. Syst. Evol. Microbiol.">
        <title>Complete genome sequence of Corynebacterium casei LMG S-19264T (=DSM 44701T), isolated from a smear-ripened cheese.</title>
        <authorList>
            <consortium name="US DOE Joint Genome Institute (JGI-PGF)"/>
            <person name="Walter F."/>
            <person name="Albersmeier A."/>
            <person name="Kalinowski J."/>
            <person name="Ruckert C."/>
        </authorList>
    </citation>
    <scope>NUCLEOTIDE SEQUENCE</scope>
    <source>
        <strain evidence="2">CGMCC 1.12827</strain>
    </source>
</reference>
<dbReference type="InterPro" id="IPR011009">
    <property type="entry name" value="Kinase-like_dom_sf"/>
</dbReference>
<feature type="domain" description="Aminoglycoside phosphotransferase" evidence="1">
    <location>
        <begin position="3"/>
        <end position="162"/>
    </location>
</feature>
<dbReference type="SUPFAM" id="SSF56112">
    <property type="entry name" value="Protein kinase-like (PK-like)"/>
    <property type="match status" value="1"/>
</dbReference>
<evidence type="ECO:0000259" key="1">
    <source>
        <dbReference type="Pfam" id="PF01636"/>
    </source>
</evidence>
<dbReference type="Gene3D" id="3.90.1200.10">
    <property type="match status" value="1"/>
</dbReference>
<gene>
    <name evidence="2" type="ORF">GCM10011489_15000</name>
</gene>